<proteinExistence type="predicted"/>
<dbReference type="Proteomes" id="UP000595564">
    <property type="component" value="Chromosome"/>
</dbReference>
<dbReference type="AlphaFoldDB" id="A0A7R6SXU1"/>
<evidence type="ECO:0000313" key="2">
    <source>
        <dbReference type="Proteomes" id="UP000595564"/>
    </source>
</evidence>
<organism evidence="1 2">
    <name type="scientific">Thermotomaculum hydrothermale</name>
    <dbReference type="NCBI Taxonomy" id="981385"/>
    <lineage>
        <taxon>Bacteria</taxon>
        <taxon>Pseudomonadati</taxon>
        <taxon>Acidobacteriota</taxon>
        <taxon>Holophagae</taxon>
        <taxon>Thermotomaculales</taxon>
        <taxon>Thermotomaculaceae</taxon>
        <taxon>Thermotomaculum</taxon>
    </lineage>
</organism>
<dbReference type="RefSeq" id="WP_201328500.1">
    <property type="nucleotide sequence ID" value="NZ_AP017470.1"/>
</dbReference>
<evidence type="ECO:0000313" key="1">
    <source>
        <dbReference type="EMBL" id="BBB32159.1"/>
    </source>
</evidence>
<name>A0A7R6SXU1_9BACT</name>
<accession>A0A7R6SXU1</accession>
<keyword evidence="2" id="KW-1185">Reference proteome</keyword>
<dbReference type="KEGG" id="thyd:TTHT_0574"/>
<reference evidence="1 2" key="1">
    <citation type="journal article" date="2012" name="Extremophiles">
        <title>Thermotomaculum hydrothermale gen. nov., sp. nov., a novel heterotrophic thermophile within the phylum Acidobacteria from a deep-sea hydrothermal vent chimney in the Southern Okinawa Trough.</title>
        <authorList>
            <person name="Izumi H."/>
            <person name="Nunoura T."/>
            <person name="Miyazaki M."/>
            <person name="Mino S."/>
            <person name="Toki T."/>
            <person name="Takai K."/>
            <person name="Sako Y."/>
            <person name="Sawabe T."/>
            <person name="Nakagawa S."/>
        </authorList>
    </citation>
    <scope>NUCLEOTIDE SEQUENCE [LARGE SCALE GENOMIC DNA]</scope>
    <source>
        <strain evidence="1 2">AC55</strain>
    </source>
</reference>
<gene>
    <name evidence="1" type="ORF">TTHT_0574</name>
</gene>
<sequence length="96" mass="11192">MNEEKKELTLEELGEYVVDTAYGILQNLFANKEEIKKNFETDDPDWEKALDRFIEFYKKDEKAALTGIVISALVTSDLFVEILSENAEEEHEHNHE</sequence>
<protein>
    <submittedName>
        <fullName evidence="1">Uncharacterized protein</fullName>
    </submittedName>
</protein>
<dbReference type="EMBL" id="AP017470">
    <property type="protein sequence ID" value="BBB32159.1"/>
    <property type="molecule type" value="Genomic_DNA"/>
</dbReference>